<dbReference type="EMBL" id="GBRH01258913">
    <property type="protein sequence ID" value="JAD38982.1"/>
    <property type="molecule type" value="Transcribed_RNA"/>
</dbReference>
<accession>A0A0A8ZW14</accession>
<evidence type="ECO:0000256" key="1">
    <source>
        <dbReference type="SAM" id="MobiDB-lite"/>
    </source>
</evidence>
<feature type="compositionally biased region" description="Basic residues" evidence="1">
    <location>
        <begin position="1"/>
        <end position="11"/>
    </location>
</feature>
<evidence type="ECO:0000313" key="2">
    <source>
        <dbReference type="EMBL" id="JAD38982.1"/>
    </source>
</evidence>
<dbReference type="AlphaFoldDB" id="A0A0A8ZW14"/>
<name>A0A0A8ZW14_ARUDO</name>
<proteinExistence type="predicted"/>
<sequence length="107" mass="11861">MEKGTRPRQRGGLRPGSASPRESVTPNRGGVLAFLRFGKTEAMREREMASRRRRRSLCLLLCGARTGGAWCGCERWSGAGCCFVDKKEEMRGAGLEKRSREAALMVL</sequence>
<reference evidence="2" key="1">
    <citation type="submission" date="2014-09" db="EMBL/GenBank/DDBJ databases">
        <authorList>
            <person name="Magalhaes I.L.F."/>
            <person name="Oliveira U."/>
            <person name="Santos F.R."/>
            <person name="Vidigal T.H.D.A."/>
            <person name="Brescovit A.D."/>
            <person name="Santos A.J."/>
        </authorList>
    </citation>
    <scope>NUCLEOTIDE SEQUENCE</scope>
    <source>
        <tissue evidence="2">Shoot tissue taken approximately 20 cm above the soil surface</tissue>
    </source>
</reference>
<organism evidence="2">
    <name type="scientific">Arundo donax</name>
    <name type="common">Giant reed</name>
    <name type="synonym">Donax arundinaceus</name>
    <dbReference type="NCBI Taxonomy" id="35708"/>
    <lineage>
        <taxon>Eukaryota</taxon>
        <taxon>Viridiplantae</taxon>
        <taxon>Streptophyta</taxon>
        <taxon>Embryophyta</taxon>
        <taxon>Tracheophyta</taxon>
        <taxon>Spermatophyta</taxon>
        <taxon>Magnoliopsida</taxon>
        <taxon>Liliopsida</taxon>
        <taxon>Poales</taxon>
        <taxon>Poaceae</taxon>
        <taxon>PACMAD clade</taxon>
        <taxon>Arundinoideae</taxon>
        <taxon>Arundineae</taxon>
        <taxon>Arundo</taxon>
    </lineage>
</organism>
<reference evidence="2" key="2">
    <citation type="journal article" date="2015" name="Data Brief">
        <title>Shoot transcriptome of the giant reed, Arundo donax.</title>
        <authorList>
            <person name="Barrero R.A."/>
            <person name="Guerrero F.D."/>
            <person name="Moolhuijzen P."/>
            <person name="Goolsby J.A."/>
            <person name="Tidwell J."/>
            <person name="Bellgard S.E."/>
            <person name="Bellgard M.I."/>
        </authorList>
    </citation>
    <scope>NUCLEOTIDE SEQUENCE</scope>
    <source>
        <tissue evidence="2">Shoot tissue taken approximately 20 cm above the soil surface</tissue>
    </source>
</reference>
<protein>
    <submittedName>
        <fullName evidence="2">Uncharacterized protein</fullName>
    </submittedName>
</protein>
<feature type="region of interest" description="Disordered" evidence="1">
    <location>
        <begin position="1"/>
        <end position="27"/>
    </location>
</feature>